<dbReference type="Pfam" id="PF08876">
    <property type="entry name" value="DUF1836"/>
    <property type="match status" value="1"/>
</dbReference>
<dbReference type="Proteomes" id="UP000195447">
    <property type="component" value="Unassembled WGS sequence"/>
</dbReference>
<sequence length="174" mass="20656">MKNREEIHKSLISFKLPRWKDLPDFDIYMDQVIFYINQELSPLFFEEKVITSNMVNNYVKNSIVKPPIKKHYKRYHLAFLIVVCILKRCYSLAEISKLIEIQNEMEHSDLEKAYDAFSICFEECLHATFADGDDKNLQYNASNWQKQLLYNVVRSIVYKLYAEVDLLDKKGSIL</sequence>
<keyword evidence="2" id="KW-1185">Reference proteome</keyword>
<name>A0A1Y4LN64_9FIRM</name>
<proteinExistence type="predicted"/>
<dbReference type="EMBL" id="NFKM01000023">
    <property type="protein sequence ID" value="OUP56969.1"/>
    <property type="molecule type" value="Genomic_DNA"/>
</dbReference>
<evidence type="ECO:0000313" key="2">
    <source>
        <dbReference type="Proteomes" id="UP000195447"/>
    </source>
</evidence>
<dbReference type="PANTHER" id="PTHR40056">
    <property type="entry name" value="HYPOTHETICAL CYTOSOLIC PROTEIN"/>
    <property type="match status" value="1"/>
</dbReference>
<reference evidence="2" key="1">
    <citation type="submission" date="2017-04" db="EMBL/GenBank/DDBJ databases">
        <title>Function of individual gut microbiota members based on whole genome sequencing of pure cultures obtained from chicken caecum.</title>
        <authorList>
            <person name="Medvecky M."/>
            <person name="Cejkova D."/>
            <person name="Polansky O."/>
            <person name="Karasova D."/>
            <person name="Kubasova T."/>
            <person name="Cizek A."/>
            <person name="Rychlik I."/>
        </authorList>
    </citation>
    <scope>NUCLEOTIDE SEQUENCE [LARGE SCALE GENOMIC DNA]</scope>
    <source>
        <strain evidence="2">An178</strain>
    </source>
</reference>
<accession>A0A1Y4LN64</accession>
<dbReference type="InterPro" id="IPR014975">
    <property type="entry name" value="DUF1836"/>
</dbReference>
<dbReference type="RefSeq" id="WP_022355236.1">
    <property type="nucleotide sequence ID" value="NZ_CBCTZC010000032.1"/>
</dbReference>
<organism evidence="1 2">
    <name type="scientific">Faecalitalea cylindroides</name>
    <dbReference type="NCBI Taxonomy" id="39483"/>
    <lineage>
        <taxon>Bacteria</taxon>
        <taxon>Bacillati</taxon>
        <taxon>Bacillota</taxon>
        <taxon>Erysipelotrichia</taxon>
        <taxon>Erysipelotrichales</taxon>
        <taxon>Erysipelotrichaceae</taxon>
        <taxon>Faecalitalea</taxon>
    </lineage>
</organism>
<comment type="caution">
    <text evidence="1">The sequence shown here is derived from an EMBL/GenBank/DDBJ whole genome shotgun (WGS) entry which is preliminary data.</text>
</comment>
<dbReference type="AlphaFoldDB" id="A0A1Y4LN64"/>
<evidence type="ECO:0008006" key="3">
    <source>
        <dbReference type="Google" id="ProtNLM"/>
    </source>
</evidence>
<gene>
    <name evidence="1" type="ORF">B5F14_09285</name>
</gene>
<dbReference type="PANTHER" id="PTHR40056:SF1">
    <property type="entry name" value="DUF1836 DOMAIN-CONTAINING PROTEIN"/>
    <property type="match status" value="1"/>
</dbReference>
<protein>
    <recommendedName>
        <fullName evidence="3">DUF1836 domain-containing protein</fullName>
    </recommendedName>
</protein>
<evidence type="ECO:0000313" key="1">
    <source>
        <dbReference type="EMBL" id="OUP56969.1"/>
    </source>
</evidence>